<feature type="signal peptide" evidence="2">
    <location>
        <begin position="1"/>
        <end position="19"/>
    </location>
</feature>
<evidence type="ECO:0000256" key="2">
    <source>
        <dbReference type="SAM" id="SignalP"/>
    </source>
</evidence>
<feature type="chain" id="PRO_5038986573" evidence="2">
    <location>
        <begin position="20"/>
        <end position="347"/>
    </location>
</feature>
<keyword evidence="2" id="KW-0732">Signal</keyword>
<comment type="caution">
    <text evidence="3">The sequence shown here is derived from an EMBL/GenBank/DDBJ whole genome shotgun (WGS) entry which is preliminary data.</text>
</comment>
<sequence>MKKSIAILAAVMTAVAAFADGGVFPPPGVSIYEPYQYAVIEHDGSTENLHLLIRVEGEPTEFGWIVPLPSTPEITEDTISLFEEIMDMTNPDYGYGFGCMGPADRGGLGYNDYEHIEIIEEDTVGILKTTTLSAQDPAELFTWLRDNGFPITDTTDTSSARDSLNAVEIFADYISRDWIFVIFTIDELPDRDANLQPVEFTFNSPDIVYPMKITSLNKLSGDYYYYYYLELYLFVIADHRMKVDTGCGEISYPYVNKISESEYEAITEHYPQVACLCGEGDFITRIEATFWDPEDIDADYVMVAADNDSETFYGHAAGGPGLILLPLAFVFGTAAFVSRRLRKKKKR</sequence>
<keyword evidence="1" id="KW-1133">Transmembrane helix</keyword>
<dbReference type="InterPro" id="IPR019283">
    <property type="entry name" value="DUF2330"/>
</dbReference>
<feature type="transmembrane region" description="Helical" evidence="1">
    <location>
        <begin position="312"/>
        <end position="337"/>
    </location>
</feature>
<dbReference type="Pfam" id="PF10092">
    <property type="entry name" value="DUF2330"/>
    <property type="match status" value="1"/>
</dbReference>
<evidence type="ECO:0000256" key="1">
    <source>
        <dbReference type="SAM" id="Phobius"/>
    </source>
</evidence>
<accession>A0A9D5KD48</accession>
<evidence type="ECO:0000313" key="4">
    <source>
        <dbReference type="Proteomes" id="UP000630660"/>
    </source>
</evidence>
<dbReference type="Proteomes" id="UP000630660">
    <property type="component" value="Unassembled WGS sequence"/>
</dbReference>
<dbReference type="AlphaFoldDB" id="A0A9D5KD48"/>
<dbReference type="EMBL" id="WJKJ01000311">
    <property type="protein sequence ID" value="MBD3365406.1"/>
    <property type="molecule type" value="Genomic_DNA"/>
</dbReference>
<protein>
    <submittedName>
        <fullName evidence="3">DUF2330 domain-containing protein</fullName>
    </submittedName>
</protein>
<gene>
    <name evidence="3" type="ORF">GF359_09360</name>
</gene>
<reference evidence="3" key="1">
    <citation type="submission" date="2019-11" db="EMBL/GenBank/DDBJ databases">
        <title>Microbial mats filling the niche in hypersaline microbial mats.</title>
        <authorList>
            <person name="Wong H.L."/>
            <person name="Macleod F.I."/>
            <person name="White R.A. III"/>
            <person name="Burns B.P."/>
        </authorList>
    </citation>
    <scope>NUCLEOTIDE SEQUENCE</scope>
    <source>
        <strain evidence="3">Bin_327</strain>
    </source>
</reference>
<keyword evidence="1" id="KW-0472">Membrane</keyword>
<evidence type="ECO:0000313" key="3">
    <source>
        <dbReference type="EMBL" id="MBD3365406.1"/>
    </source>
</evidence>
<keyword evidence="1" id="KW-0812">Transmembrane</keyword>
<proteinExistence type="predicted"/>
<organism evidence="3 4">
    <name type="scientific">candidate division WOR-3 bacterium</name>
    <dbReference type="NCBI Taxonomy" id="2052148"/>
    <lineage>
        <taxon>Bacteria</taxon>
        <taxon>Bacteria division WOR-3</taxon>
    </lineage>
</organism>
<name>A0A9D5KD48_UNCW3</name>